<dbReference type="Proteomes" id="UP000236893">
    <property type="component" value="Unassembled WGS sequence"/>
</dbReference>
<dbReference type="InterPro" id="IPR012373">
    <property type="entry name" value="Ferrdict_sens_TM"/>
</dbReference>
<dbReference type="FunFam" id="2.60.120.1440:FF:000001">
    <property type="entry name" value="Putative anti-sigma factor"/>
    <property type="match status" value="1"/>
</dbReference>
<evidence type="ECO:0000256" key="1">
    <source>
        <dbReference type="SAM" id="Phobius"/>
    </source>
</evidence>
<dbReference type="Gene3D" id="3.55.50.30">
    <property type="match status" value="1"/>
</dbReference>
<dbReference type="PANTHER" id="PTHR30273:SF2">
    <property type="entry name" value="PROTEIN FECR"/>
    <property type="match status" value="1"/>
</dbReference>
<accession>A0A2S5A6C6</accession>
<dbReference type="GO" id="GO:0016989">
    <property type="term" value="F:sigma factor antagonist activity"/>
    <property type="evidence" value="ECO:0007669"/>
    <property type="project" value="TreeGrafter"/>
</dbReference>
<protein>
    <recommendedName>
        <fullName evidence="6">Anti-sigma factor</fullName>
    </recommendedName>
</protein>
<dbReference type="InterPro" id="IPR006860">
    <property type="entry name" value="FecR"/>
</dbReference>
<keyword evidence="1" id="KW-1133">Transmembrane helix</keyword>
<dbReference type="Pfam" id="PF04773">
    <property type="entry name" value="FecR"/>
    <property type="match status" value="1"/>
</dbReference>
<feature type="transmembrane region" description="Helical" evidence="1">
    <location>
        <begin position="82"/>
        <end position="100"/>
    </location>
</feature>
<keyword evidence="1" id="KW-0812">Transmembrane</keyword>
<sequence>MTRQEAQQLFEKYNKGLASADEQILLEQWYHHEQANQRLTEEEASFFLLKDEIWEATLAKAGLEPGNIEHASGAKTISLKKWLAAACIVLPLIIAGGYFLTRKSITTNIDLASNKENTIVPGGNKAILTLADGSSIVLNDRKNGVIANQQNAVITKDSEGKISYATTDEKNAVVMNTLSTPKGGTYQLRLPDGTLVWLNAATKLSYPSSFAGSEHRTVELTGEAYFEVAKDKTHPFIVKSGSQEVEVLGTHFNVNSYTDERAVKTTLLEGSVKVRANGNAHLLKPGQQSILTATNAEIITANLKETMAWKNGYFRFNEERIDEIMLKVSRWYDVEVNYEGKISEERFSGNISRYKNMNEVLDMLSYSNAVKFKVEGRRVTVME</sequence>
<evidence type="ECO:0008006" key="6">
    <source>
        <dbReference type="Google" id="ProtNLM"/>
    </source>
</evidence>
<comment type="caution">
    <text evidence="4">The sequence shown here is derived from an EMBL/GenBank/DDBJ whole genome shotgun (WGS) entry which is preliminary data.</text>
</comment>
<organism evidence="4 5">
    <name type="scientific">Solitalea longa</name>
    <dbReference type="NCBI Taxonomy" id="2079460"/>
    <lineage>
        <taxon>Bacteria</taxon>
        <taxon>Pseudomonadati</taxon>
        <taxon>Bacteroidota</taxon>
        <taxon>Sphingobacteriia</taxon>
        <taxon>Sphingobacteriales</taxon>
        <taxon>Sphingobacteriaceae</taxon>
        <taxon>Solitalea</taxon>
    </lineage>
</organism>
<dbReference type="PIRSF" id="PIRSF018266">
    <property type="entry name" value="FecR"/>
    <property type="match status" value="1"/>
</dbReference>
<feature type="domain" description="FecR protein" evidence="2">
    <location>
        <begin position="177"/>
        <end position="273"/>
    </location>
</feature>
<dbReference type="Gene3D" id="2.60.120.1440">
    <property type="match status" value="1"/>
</dbReference>
<reference evidence="4 5" key="1">
    <citation type="submission" date="2018-01" db="EMBL/GenBank/DDBJ databases">
        <authorList>
            <person name="Gaut B.S."/>
            <person name="Morton B.R."/>
            <person name="Clegg M.T."/>
            <person name="Duvall M.R."/>
        </authorList>
    </citation>
    <scope>NUCLEOTIDE SEQUENCE [LARGE SCALE GENOMIC DNA]</scope>
    <source>
        <strain evidence="4 5">HR-AV</strain>
    </source>
</reference>
<keyword evidence="5" id="KW-1185">Reference proteome</keyword>
<evidence type="ECO:0000259" key="3">
    <source>
        <dbReference type="Pfam" id="PF16344"/>
    </source>
</evidence>
<dbReference type="InterPro" id="IPR032508">
    <property type="entry name" value="FecR_C"/>
</dbReference>
<dbReference type="OrthoDB" id="1099963at2"/>
<keyword evidence="1" id="KW-0472">Membrane</keyword>
<dbReference type="AlphaFoldDB" id="A0A2S5A6C6"/>
<gene>
    <name evidence="4" type="ORF">C3K47_05010</name>
</gene>
<dbReference type="EMBL" id="PQVF01000003">
    <property type="protein sequence ID" value="POY37892.1"/>
    <property type="molecule type" value="Genomic_DNA"/>
</dbReference>
<evidence type="ECO:0000313" key="4">
    <source>
        <dbReference type="EMBL" id="POY37892.1"/>
    </source>
</evidence>
<dbReference type="Pfam" id="PF16344">
    <property type="entry name" value="FecR_C"/>
    <property type="match status" value="1"/>
</dbReference>
<name>A0A2S5A6C6_9SPHI</name>
<dbReference type="RefSeq" id="WP_103788023.1">
    <property type="nucleotide sequence ID" value="NZ_PQVF01000003.1"/>
</dbReference>
<dbReference type="PANTHER" id="PTHR30273">
    <property type="entry name" value="PERIPLASMIC SIGNAL SENSOR AND SIGMA FACTOR ACTIVATOR FECR-RELATED"/>
    <property type="match status" value="1"/>
</dbReference>
<evidence type="ECO:0000259" key="2">
    <source>
        <dbReference type="Pfam" id="PF04773"/>
    </source>
</evidence>
<proteinExistence type="predicted"/>
<feature type="domain" description="Protein FecR C-terminal" evidence="3">
    <location>
        <begin position="313"/>
        <end position="381"/>
    </location>
</feature>
<evidence type="ECO:0000313" key="5">
    <source>
        <dbReference type="Proteomes" id="UP000236893"/>
    </source>
</evidence>